<comment type="function">
    <text evidence="5">This protein is involved in the repair of mismatches in DNA. It is required for dam-dependent methyl-directed DNA mismatch repair. May act as a 'molecular matchmaker', a protein that promotes the formation of a stable complex between two or more DNA-binding proteins in an ATP-dependent manner without itself being part of a final effector complex.</text>
</comment>
<reference evidence="9 10" key="1">
    <citation type="journal article" date="2009" name="PLoS ONE">
        <title>Complete genome sequence of the aerobic CO-oxidizing thermophile Thermomicrobium roseum.</title>
        <authorList>
            <person name="Wu D."/>
            <person name="Raymond J."/>
            <person name="Wu M."/>
            <person name="Chatterji S."/>
            <person name="Ren Q."/>
            <person name="Graham J.E."/>
            <person name="Bryant D.A."/>
            <person name="Robb F."/>
            <person name="Colman A."/>
            <person name="Tallon L.J."/>
            <person name="Badger J.H."/>
            <person name="Madupu R."/>
            <person name="Ward N.L."/>
            <person name="Eisen J.A."/>
        </authorList>
    </citation>
    <scope>NUCLEOTIDE SEQUENCE [LARGE SCALE GENOMIC DNA]</scope>
    <source>
        <strain evidence="10">ATCC 27502 / DSM 5159 / P-2</strain>
    </source>
</reference>
<dbReference type="PROSITE" id="PS00058">
    <property type="entry name" value="DNA_MISMATCH_REPAIR_1"/>
    <property type="match status" value="1"/>
</dbReference>
<organism evidence="9 10">
    <name type="scientific">Thermomicrobium roseum (strain ATCC 27502 / DSM 5159 / P-2)</name>
    <dbReference type="NCBI Taxonomy" id="309801"/>
    <lineage>
        <taxon>Bacteria</taxon>
        <taxon>Pseudomonadati</taxon>
        <taxon>Thermomicrobiota</taxon>
        <taxon>Thermomicrobia</taxon>
        <taxon>Thermomicrobiales</taxon>
        <taxon>Thermomicrobiaceae</taxon>
        <taxon>Thermomicrobium</taxon>
    </lineage>
</organism>
<dbReference type="InterPro" id="IPR042121">
    <property type="entry name" value="MutL_C_regsub"/>
</dbReference>
<proteinExistence type="inferred from homology"/>
<evidence type="ECO:0000256" key="2">
    <source>
        <dbReference type="ARBA" id="ARBA00021975"/>
    </source>
</evidence>
<dbReference type="Gene3D" id="3.30.1540.20">
    <property type="entry name" value="MutL, C-terminal domain, dimerisation subdomain"/>
    <property type="match status" value="1"/>
</dbReference>
<dbReference type="CDD" id="cd16926">
    <property type="entry name" value="HATPase_MutL-MLH-PMS-like"/>
    <property type="match status" value="1"/>
</dbReference>
<dbReference type="InterPro" id="IPR014721">
    <property type="entry name" value="Ribsml_uS5_D2-typ_fold_subgr"/>
</dbReference>
<feature type="region of interest" description="Disordered" evidence="6">
    <location>
        <begin position="354"/>
        <end position="379"/>
    </location>
</feature>
<evidence type="ECO:0000259" key="8">
    <source>
        <dbReference type="SMART" id="SM01340"/>
    </source>
</evidence>
<dbReference type="Gene3D" id="3.30.230.10">
    <property type="match status" value="1"/>
</dbReference>
<dbReference type="InterPro" id="IPR002099">
    <property type="entry name" value="MutL/Mlh/PMS"/>
</dbReference>
<dbReference type="GO" id="GO:0016887">
    <property type="term" value="F:ATP hydrolysis activity"/>
    <property type="evidence" value="ECO:0007669"/>
    <property type="project" value="InterPro"/>
</dbReference>
<dbReference type="FunFam" id="3.30.565.10:FF:000003">
    <property type="entry name" value="DNA mismatch repair endonuclease MutL"/>
    <property type="match status" value="1"/>
</dbReference>
<dbReference type="GO" id="GO:0030983">
    <property type="term" value="F:mismatched DNA binding"/>
    <property type="evidence" value="ECO:0007669"/>
    <property type="project" value="InterPro"/>
</dbReference>
<dbReference type="GO" id="GO:0032300">
    <property type="term" value="C:mismatch repair complex"/>
    <property type="evidence" value="ECO:0007669"/>
    <property type="project" value="InterPro"/>
</dbReference>
<dbReference type="RefSeq" id="WP_015922612.1">
    <property type="nucleotide sequence ID" value="NC_011959.1"/>
</dbReference>
<keyword evidence="10" id="KW-1185">Reference proteome</keyword>
<dbReference type="Pfam" id="PF01119">
    <property type="entry name" value="DNA_mis_repair"/>
    <property type="match status" value="1"/>
</dbReference>
<dbReference type="InterPro" id="IPR037198">
    <property type="entry name" value="MutL_C_sf"/>
</dbReference>
<dbReference type="GO" id="GO:0140664">
    <property type="term" value="F:ATP-dependent DNA damage sensor activity"/>
    <property type="evidence" value="ECO:0007669"/>
    <property type="project" value="InterPro"/>
</dbReference>
<dbReference type="HAMAP" id="MF_00149">
    <property type="entry name" value="DNA_mis_repair"/>
    <property type="match status" value="1"/>
</dbReference>
<evidence type="ECO:0000313" key="10">
    <source>
        <dbReference type="Proteomes" id="UP000000447"/>
    </source>
</evidence>
<evidence type="ECO:0000259" key="7">
    <source>
        <dbReference type="SMART" id="SM00853"/>
    </source>
</evidence>
<dbReference type="eggNOG" id="COG0323">
    <property type="taxonomic scope" value="Bacteria"/>
</dbReference>
<comment type="similarity">
    <text evidence="1 5">Belongs to the DNA mismatch repair MutL/HexB family.</text>
</comment>
<dbReference type="SMART" id="SM00853">
    <property type="entry name" value="MutL_C"/>
    <property type="match status" value="1"/>
</dbReference>
<dbReference type="CDD" id="cd00782">
    <property type="entry name" value="MutL_Trans"/>
    <property type="match status" value="1"/>
</dbReference>
<evidence type="ECO:0000256" key="3">
    <source>
        <dbReference type="ARBA" id="ARBA00022763"/>
    </source>
</evidence>
<dbReference type="SUPFAM" id="SSF55874">
    <property type="entry name" value="ATPase domain of HSP90 chaperone/DNA topoisomerase II/histidine kinase"/>
    <property type="match status" value="1"/>
</dbReference>
<dbReference type="Pfam" id="PF08676">
    <property type="entry name" value="MutL_C"/>
    <property type="match status" value="1"/>
</dbReference>
<dbReference type="Proteomes" id="UP000000447">
    <property type="component" value="Chromosome"/>
</dbReference>
<protein>
    <recommendedName>
        <fullName evidence="2 5">DNA mismatch repair protein MutL</fullName>
    </recommendedName>
</protein>
<dbReference type="InterPro" id="IPR013507">
    <property type="entry name" value="DNA_mismatch_S5_2-like"/>
</dbReference>
<dbReference type="PANTHER" id="PTHR10073:SF12">
    <property type="entry name" value="DNA MISMATCH REPAIR PROTEIN MLH1"/>
    <property type="match status" value="1"/>
</dbReference>
<dbReference type="InterPro" id="IPR020667">
    <property type="entry name" value="DNA_mismatch_repair_MutL"/>
</dbReference>
<feature type="domain" description="DNA mismatch repair protein S5" evidence="8">
    <location>
        <begin position="208"/>
        <end position="327"/>
    </location>
</feature>
<name>B9L0H4_THERP</name>
<dbReference type="InterPro" id="IPR036890">
    <property type="entry name" value="HATPase_C_sf"/>
</dbReference>
<evidence type="ECO:0000256" key="1">
    <source>
        <dbReference type="ARBA" id="ARBA00006082"/>
    </source>
</evidence>
<dbReference type="Pfam" id="PF13589">
    <property type="entry name" value="HATPase_c_3"/>
    <property type="match status" value="1"/>
</dbReference>
<accession>B9L0H4</accession>
<dbReference type="SUPFAM" id="SSF54211">
    <property type="entry name" value="Ribosomal protein S5 domain 2-like"/>
    <property type="match status" value="1"/>
</dbReference>
<dbReference type="GO" id="GO:0006298">
    <property type="term" value="P:mismatch repair"/>
    <property type="evidence" value="ECO:0007669"/>
    <property type="project" value="UniProtKB-UniRule"/>
</dbReference>
<dbReference type="GO" id="GO:0005524">
    <property type="term" value="F:ATP binding"/>
    <property type="evidence" value="ECO:0007669"/>
    <property type="project" value="InterPro"/>
</dbReference>
<gene>
    <name evidence="9" type="primary">hexB</name>
    <name evidence="5" type="synonym">mutL</name>
    <name evidence="9" type="ordered locus">trd_1668</name>
</gene>
<dbReference type="PANTHER" id="PTHR10073">
    <property type="entry name" value="DNA MISMATCH REPAIR PROTEIN MLH, PMS, MUTL"/>
    <property type="match status" value="1"/>
</dbReference>
<sequence length="575" mass="62657">MPIVRLDEATVRRIAAGEVVERPASVVKELVENALDAEARTIRVEIVAGGRELIRVQDDGTGIPPDELPLAVERHATSKLHRFEDLARLASYGFRGEALAAISAVSECEIVSRVPDAPYGARLLVRYGRPGRVEPIGAAPGTVVTVRDLFANVPARRRFLRQDATEAALIQRTLAALALARPEVRFELTNDGRTVLATGGSGDLLDALIGVYGAETATQMLRLEEYCAGEIVVQGAVGLPRVSRPNRQALFVLVNQRWVESRTLVAAIEQAYHTLLMVGRYPIGVVAVSLPGDRVDVNVHPTKREVRFADERAVAAAVYEAVRRTLLAHVPENPPPPVTFSPLSPSVVQRRLQVADPTRELSSSRPGTPEELVDAPSSTRSADSANWLPVLRVLGQVRQAYIIAEGPDGMYLIDQHAAHERILLDRLLAQLEARGVEQQALLEPLVLELSPVQLATVERYRDALVQLGWELEPFGGAAVAVRAVPAVVQRSIEQVLIAVLDDLAAGGRGTTPLERVAISTACHSAIRAGQELSLPEMRELIRQLEQCRVPNACAHGRPTVVHLSTEELERQFSRR</sequence>
<dbReference type="InterPro" id="IPR042120">
    <property type="entry name" value="MutL_C_dimsub"/>
</dbReference>
<dbReference type="NCBIfam" id="TIGR00585">
    <property type="entry name" value="mutl"/>
    <property type="match status" value="1"/>
</dbReference>
<dbReference type="HOGENOM" id="CLU_004131_4_1_0"/>
<dbReference type="InterPro" id="IPR014762">
    <property type="entry name" value="DNA_mismatch_repair_CS"/>
</dbReference>
<evidence type="ECO:0000256" key="5">
    <source>
        <dbReference type="HAMAP-Rule" id="MF_00149"/>
    </source>
</evidence>
<dbReference type="KEGG" id="tro:trd_1668"/>
<evidence type="ECO:0000256" key="6">
    <source>
        <dbReference type="SAM" id="MobiDB-lite"/>
    </source>
</evidence>
<keyword evidence="3 5" id="KW-0227">DNA damage</keyword>
<dbReference type="STRING" id="309801.trd_1668"/>
<dbReference type="OrthoDB" id="9763467at2"/>
<evidence type="ECO:0000256" key="4">
    <source>
        <dbReference type="ARBA" id="ARBA00023204"/>
    </source>
</evidence>
<keyword evidence="4 5" id="KW-0234">DNA repair</keyword>
<dbReference type="AlphaFoldDB" id="B9L0H4"/>
<dbReference type="InterPro" id="IPR020568">
    <property type="entry name" value="Ribosomal_Su5_D2-typ_SF"/>
</dbReference>
<dbReference type="Gene3D" id="3.30.1370.100">
    <property type="entry name" value="MutL, C-terminal domain, regulatory subdomain"/>
    <property type="match status" value="1"/>
</dbReference>
<dbReference type="InterPro" id="IPR038973">
    <property type="entry name" value="MutL/Mlh/Pms-like"/>
</dbReference>
<dbReference type="InterPro" id="IPR014790">
    <property type="entry name" value="MutL_C"/>
</dbReference>
<dbReference type="Gene3D" id="3.30.565.10">
    <property type="entry name" value="Histidine kinase-like ATPase, C-terminal domain"/>
    <property type="match status" value="1"/>
</dbReference>
<dbReference type="EMBL" id="CP001275">
    <property type="protein sequence ID" value="ACM05459.1"/>
    <property type="molecule type" value="Genomic_DNA"/>
</dbReference>
<evidence type="ECO:0000313" key="9">
    <source>
        <dbReference type="EMBL" id="ACM05459.1"/>
    </source>
</evidence>
<dbReference type="SMART" id="SM01340">
    <property type="entry name" value="DNA_mis_repair"/>
    <property type="match status" value="1"/>
</dbReference>
<feature type="domain" description="MutL C-terminal dimerisation" evidence="7">
    <location>
        <begin position="393"/>
        <end position="532"/>
    </location>
</feature>
<dbReference type="SUPFAM" id="SSF118116">
    <property type="entry name" value="DNA mismatch repair protein MutL"/>
    <property type="match status" value="1"/>
</dbReference>